<dbReference type="InterPro" id="IPR050090">
    <property type="entry name" value="Tyrosine_recombinase_XerCD"/>
</dbReference>
<evidence type="ECO:0000256" key="5">
    <source>
        <dbReference type="ARBA" id="ARBA00022908"/>
    </source>
</evidence>
<dbReference type="InterPro" id="IPR002104">
    <property type="entry name" value="Integrase_catalytic"/>
</dbReference>
<dbReference type="InterPro" id="IPR010998">
    <property type="entry name" value="Integrase_recombinase_N"/>
</dbReference>
<keyword evidence="3" id="KW-0808">Transferase</keyword>
<dbReference type="Gene3D" id="1.10.150.130">
    <property type="match status" value="1"/>
</dbReference>
<sequence length="387" mass="41585">MASVKAVTHRDGTVVYRVRYRAGGRNPVVETFYDAASAQRFADLVDRIGGAAARELRSLDDLAAATTPTVAAALEHHLEALAASATPGTISRYRQIVRDRIEPHLGPIPVDMLTRHTVTKWVADLRRTPVTRGATAGRPPSAKTIRNAQALLSAALQRLVNEDVIPRNVAKAVPLPKDATVREMRFLTPDEFARLHEKIPADYQAFVAAMYGLGLRFGEATALTVADVDLNVAQPVVRVNKAWKAGENGTRYLGAPKTKRGRRTVTIPAPVIPELRGALAGKASDELVFTARRGGPIMSAPFHNHIWRPACDAAGLSPRPRVHDLRHSHASALIAAGVPLPVVQRRMGHESIQTTVDVYGHLAPDAYAGAAEAMSVAMGGVSPQIGM</sequence>
<dbReference type="Gene3D" id="1.10.443.10">
    <property type="entry name" value="Intergrase catalytic core"/>
    <property type="match status" value="1"/>
</dbReference>
<dbReference type="SUPFAM" id="SSF56349">
    <property type="entry name" value="DNA breaking-rejoining enzymes"/>
    <property type="match status" value="1"/>
</dbReference>
<evidence type="ECO:0000313" key="12">
    <source>
        <dbReference type="EMBL" id="DAF52462.1"/>
    </source>
</evidence>
<dbReference type="InterPro" id="IPR044068">
    <property type="entry name" value="CB"/>
</dbReference>
<dbReference type="PROSITE" id="PS51900">
    <property type="entry name" value="CB"/>
    <property type="match status" value="1"/>
</dbReference>
<dbReference type="GO" id="GO:0015074">
    <property type="term" value="P:DNA integration"/>
    <property type="evidence" value="ECO:0007669"/>
    <property type="project" value="UniProtKB-KW"/>
</dbReference>
<dbReference type="GO" id="GO:0075713">
    <property type="term" value="P:establishment of integrated proviral latency"/>
    <property type="evidence" value="ECO:0007669"/>
    <property type="project" value="UniProtKB-KW"/>
</dbReference>
<dbReference type="GO" id="GO:0006310">
    <property type="term" value="P:DNA recombination"/>
    <property type="evidence" value="ECO:0007669"/>
    <property type="project" value="UniProtKB-KW"/>
</dbReference>
<dbReference type="PANTHER" id="PTHR30349">
    <property type="entry name" value="PHAGE INTEGRASE-RELATED"/>
    <property type="match status" value="1"/>
</dbReference>
<evidence type="ECO:0000256" key="6">
    <source>
        <dbReference type="ARBA" id="ARBA00023125"/>
    </source>
</evidence>
<protein>
    <recommendedName>
        <fullName evidence="2">Integrase</fullName>
    </recommendedName>
</protein>
<evidence type="ECO:0000256" key="7">
    <source>
        <dbReference type="ARBA" id="ARBA00023172"/>
    </source>
</evidence>
<keyword evidence="5" id="KW-0229">DNA integration</keyword>
<proteinExistence type="inferred from homology"/>
<keyword evidence="8" id="KW-1160">Virus entry into host cell</keyword>
<dbReference type="CDD" id="cd01189">
    <property type="entry name" value="INT_ICEBs1_C_like"/>
    <property type="match status" value="1"/>
</dbReference>
<dbReference type="Pfam" id="PF00589">
    <property type="entry name" value="Phage_integrase"/>
    <property type="match status" value="1"/>
</dbReference>
<evidence type="ECO:0000259" key="11">
    <source>
        <dbReference type="PROSITE" id="PS51900"/>
    </source>
</evidence>
<comment type="similarity">
    <text evidence="1">Belongs to the 'phage' integrase family.</text>
</comment>
<organism evidence="12">
    <name type="scientific">Siphoviridae sp. ctj912</name>
    <dbReference type="NCBI Taxonomy" id="2827920"/>
    <lineage>
        <taxon>Viruses</taxon>
        <taxon>Duplodnaviria</taxon>
        <taxon>Heunggongvirae</taxon>
        <taxon>Uroviricota</taxon>
        <taxon>Caudoviricetes</taxon>
    </lineage>
</organism>
<reference evidence="12" key="1">
    <citation type="journal article" date="2021" name="Proc. Natl. Acad. Sci. U.S.A.">
        <title>A Catalog of Tens of Thousands of Viruses from Human Metagenomes Reveals Hidden Associations with Chronic Diseases.</title>
        <authorList>
            <person name="Tisza M.J."/>
            <person name="Buck C.B."/>
        </authorList>
    </citation>
    <scope>NUCLEOTIDE SEQUENCE</scope>
    <source>
        <strain evidence="12">Ctj912</strain>
    </source>
</reference>
<evidence type="ECO:0000256" key="4">
    <source>
        <dbReference type="ARBA" id="ARBA00022801"/>
    </source>
</evidence>
<evidence type="ECO:0000256" key="2">
    <source>
        <dbReference type="ARBA" id="ARBA00016082"/>
    </source>
</evidence>
<evidence type="ECO:0000256" key="1">
    <source>
        <dbReference type="ARBA" id="ARBA00008857"/>
    </source>
</evidence>
<evidence type="ECO:0000259" key="10">
    <source>
        <dbReference type="PROSITE" id="PS51898"/>
    </source>
</evidence>
<evidence type="ECO:0000256" key="8">
    <source>
        <dbReference type="ARBA" id="ARBA00023195"/>
    </source>
</evidence>
<feature type="domain" description="Tyr recombinase" evidence="10">
    <location>
        <begin position="182"/>
        <end position="372"/>
    </location>
</feature>
<dbReference type="EMBL" id="BK032637">
    <property type="protein sequence ID" value="DAF52462.1"/>
    <property type="molecule type" value="Genomic_DNA"/>
</dbReference>
<dbReference type="PROSITE" id="PS51898">
    <property type="entry name" value="TYR_RECOMBINASE"/>
    <property type="match status" value="1"/>
</dbReference>
<accession>A0A8S5SNC7</accession>
<dbReference type="InterPro" id="IPR011010">
    <property type="entry name" value="DNA_brk_join_enz"/>
</dbReference>
<dbReference type="GO" id="GO:0016787">
    <property type="term" value="F:hydrolase activity"/>
    <property type="evidence" value="ECO:0007669"/>
    <property type="project" value="UniProtKB-KW"/>
</dbReference>
<feature type="domain" description="Core-binding (CB)" evidence="11">
    <location>
        <begin position="68"/>
        <end position="160"/>
    </location>
</feature>
<name>A0A8S5SNC7_9CAUD</name>
<keyword evidence="6 9" id="KW-0238">DNA-binding</keyword>
<keyword evidence="4" id="KW-0378">Hydrolase</keyword>
<evidence type="ECO:0000256" key="9">
    <source>
        <dbReference type="PROSITE-ProRule" id="PRU01248"/>
    </source>
</evidence>
<dbReference type="GO" id="GO:0016740">
    <property type="term" value="F:transferase activity"/>
    <property type="evidence" value="ECO:0007669"/>
    <property type="project" value="UniProtKB-KW"/>
</dbReference>
<evidence type="ECO:0000256" key="3">
    <source>
        <dbReference type="ARBA" id="ARBA00022679"/>
    </source>
</evidence>
<keyword evidence="8" id="KW-1179">Viral genome integration</keyword>
<keyword evidence="7" id="KW-0233">DNA recombination</keyword>
<dbReference type="GO" id="GO:0003677">
    <property type="term" value="F:DNA binding"/>
    <property type="evidence" value="ECO:0007669"/>
    <property type="project" value="UniProtKB-UniRule"/>
</dbReference>
<dbReference type="GO" id="GO:0044826">
    <property type="term" value="P:viral genome integration into host DNA"/>
    <property type="evidence" value="ECO:0007669"/>
    <property type="project" value="UniProtKB-KW"/>
</dbReference>
<dbReference type="InterPro" id="IPR013762">
    <property type="entry name" value="Integrase-like_cat_sf"/>
</dbReference>
<dbReference type="PANTHER" id="PTHR30349:SF64">
    <property type="entry name" value="PROPHAGE INTEGRASE INTD-RELATED"/>
    <property type="match status" value="1"/>
</dbReference>